<evidence type="ECO:0000259" key="7">
    <source>
        <dbReference type="Pfam" id="PF14500"/>
    </source>
</evidence>
<dbReference type="SUPFAM" id="SSF48371">
    <property type="entry name" value="ARM repeat"/>
    <property type="match status" value="1"/>
</dbReference>
<dbReference type="RefSeq" id="XP_001729856.1">
    <property type="nucleotide sequence ID" value="XM_001729804.1"/>
</dbReference>
<comment type="function">
    <text evidence="5">Key component of the cytosolic iron-sulfur protein assembly (CIA) complex, a multiprotein complex that mediates the incorporation of iron-sulfur cluster into apoproteins specifically involved in DNA metabolism and genomic integrity. In the CIA complex, MMS19 acts as an adapter between early-acting CIA components and a subset of cellular target iron-sulfur proteins.</text>
</comment>
<dbReference type="GO" id="GO:0097361">
    <property type="term" value="C:cytosolic [4Fe-4S] assembly targeting complex"/>
    <property type="evidence" value="ECO:0007669"/>
    <property type="project" value="UniProtKB-UniRule"/>
</dbReference>
<dbReference type="KEGG" id="mgl:MGL_2842"/>
<comment type="similarity">
    <text evidence="2 5">Belongs to the MET18/MMS19 family.</text>
</comment>
<reference evidence="8 9" key="1">
    <citation type="journal article" date="2007" name="Proc. Natl. Acad. Sci. U.S.A.">
        <title>Dandruff-associated Malassezia genomes reveal convergent and divergent virulence traits shared with plant and human fungal pathogens.</title>
        <authorList>
            <person name="Xu J."/>
            <person name="Saunders C.W."/>
            <person name="Hu P."/>
            <person name="Grant R.A."/>
            <person name="Boekhout T."/>
            <person name="Kuramae E.E."/>
            <person name="Kronstad J.W."/>
            <person name="Deangelis Y.M."/>
            <person name="Reeder N.L."/>
            <person name="Johnstone K.R."/>
            <person name="Leland M."/>
            <person name="Fieno A.M."/>
            <person name="Begley W.M."/>
            <person name="Sun Y."/>
            <person name="Lacey M.P."/>
            <person name="Chaudhary T."/>
            <person name="Keough T."/>
            <person name="Chu L."/>
            <person name="Sears R."/>
            <person name="Yuan B."/>
            <person name="Dawson T.L.Jr."/>
        </authorList>
    </citation>
    <scope>NUCLEOTIDE SEQUENCE [LARGE SCALE GENOMIC DNA]</scope>
    <source>
        <strain evidence="9">ATCC MYA-4612 / CBS 7966</strain>
    </source>
</reference>
<feature type="domain" description="MMS19 C-terminal" evidence="6">
    <location>
        <begin position="579"/>
        <end position="1010"/>
    </location>
</feature>
<gene>
    <name evidence="8" type="ORF">MGL_2842</name>
</gene>
<dbReference type="GO" id="GO:0016226">
    <property type="term" value="P:iron-sulfur cluster assembly"/>
    <property type="evidence" value="ECO:0007669"/>
    <property type="project" value="UniProtKB-UniRule"/>
</dbReference>
<dbReference type="Pfam" id="PF12460">
    <property type="entry name" value="MMS19_C"/>
    <property type="match status" value="1"/>
</dbReference>
<dbReference type="GeneID" id="5854163"/>
<dbReference type="Gene3D" id="1.25.10.10">
    <property type="entry name" value="Leucine-rich Repeat Variant"/>
    <property type="match status" value="1"/>
</dbReference>
<dbReference type="FunCoup" id="A8Q619">
    <property type="interactions" value="426"/>
</dbReference>
<feature type="domain" description="MMS19 N-terminal" evidence="7">
    <location>
        <begin position="134"/>
        <end position="357"/>
    </location>
</feature>
<dbReference type="Proteomes" id="UP000008837">
    <property type="component" value="Unassembled WGS sequence"/>
</dbReference>
<evidence type="ECO:0000259" key="6">
    <source>
        <dbReference type="Pfam" id="PF12460"/>
    </source>
</evidence>
<dbReference type="InterPro" id="IPR016024">
    <property type="entry name" value="ARM-type_fold"/>
</dbReference>
<dbReference type="OrthoDB" id="342900at2759"/>
<dbReference type="GO" id="GO:0051604">
    <property type="term" value="P:protein maturation"/>
    <property type="evidence" value="ECO:0007669"/>
    <property type="project" value="UniProtKB-UniRule"/>
</dbReference>
<keyword evidence="9" id="KW-1185">Reference proteome</keyword>
<dbReference type="PANTHER" id="PTHR12891:SF0">
    <property type="entry name" value="MMS19 NUCLEOTIDE EXCISION REPAIR PROTEIN HOMOLOG"/>
    <property type="match status" value="1"/>
</dbReference>
<dbReference type="Pfam" id="PF14500">
    <property type="entry name" value="MMS19_N"/>
    <property type="match status" value="2"/>
</dbReference>
<sequence length="1062" mass="118365">MDVALQAYVDGTYASVPPSVCEDVEKGKHSLLDLIKNLGTYLTSDDEVVRARAIALLSCVIEHLASQRADHTHVQLRRQTIRTLTEFFSSKISDAVIVGDIMSQRANDAPVVPATAPRAAIKAEEDRTLRADQMLYDCLRTLLVLSSVGFEENEARSRDAFGGEDARTAAKALFSLDLHKYPQPLRFVVGQLLDALVTRHLTALASMRTGPDAPDGSAFVHGYATLVTGEKDPRNLLLLFGLARVLLLEWDIGPKEADAMYNILFCYFPISFRPPPDDPYGITPDQLKKALRACLSASSKFAPMAYPLLLEKLSATGGSSKIDTLQTISACLPVYGRAAAIEHGSDLWTYLQLDILQPTDEQIIPFAQDTLTAFLRVICTDQWEPLAQTILQTSLDLCQSTSQSQARDSMRILQCFVNACHVTYTQATNQFMRIMLRQWQDVSSDVAHQRTELRSMYLNLLITAQDSYEKHGRPLDAFHEQLVYIYTSPSLCEREHGLRGLQCLFQLPGLLTPDDRLRATRCLQNVLLEAPKALQPHALKGLEIVLDMDRSLIQSETVPFLLSRLPTHVQRPPLHVPPILSAVSCLCTTSELFDAWQARAMSLLKTLSTSADDLAHVGYMCALLATLQVTIERKMEAKHEDLPRLAQGLTIRLLDWLHDPNGIATHQRLVMQQASDLLLVLVPHIPATNVTELVGRASRDIRVGHTEPDAFSHVHDRLLPCAAIITGLSRQATLPQASEWLRTVVSWIQHSAMEDWYAKSACFLLCALANKFVEPEPEYLATFWATVPTIEARPRHRLLCLEAWLWLARGWMARGVAFGTDMVHTLLTDMLRDERVGVSAARALHVLADHDHLLTRSRGFQVRILYKQRILDSLLQSLMKTYREHRDETQRAPCLVAIATILPALTEASLYMYVETLLPILSHALCLSDARVRTSCASFVTNVAQRLANASDASTTATPTTQEHDADRALRNALIEHLPVLVPRLLANAEPGADHSISVRLASLQALHALVDALPHDCLFIYRRQVVQTLGRHDKGVDDKVRSVRAAAVDCRSAWYRVQALE</sequence>
<dbReference type="GO" id="GO:0005634">
    <property type="term" value="C:nucleus"/>
    <property type="evidence" value="ECO:0007669"/>
    <property type="project" value="UniProtKB-SubCell"/>
</dbReference>
<dbReference type="VEuPathDB" id="FungiDB:MGL_2842"/>
<dbReference type="OMA" id="IILDFTT"/>
<dbReference type="AlphaFoldDB" id="A8Q619"/>
<keyword evidence="4 5" id="KW-0539">Nucleus</keyword>
<dbReference type="InterPro" id="IPR011989">
    <property type="entry name" value="ARM-like"/>
</dbReference>
<dbReference type="STRING" id="425265.A8Q619"/>
<dbReference type="InParanoid" id="A8Q619"/>
<accession>A8Q619</accession>
<comment type="caution">
    <text evidence="8">The sequence shown here is derived from an EMBL/GenBank/DDBJ whole genome shotgun (WGS) entry which is preliminary data.</text>
</comment>
<dbReference type="GO" id="GO:0006281">
    <property type="term" value="P:DNA repair"/>
    <property type="evidence" value="ECO:0007669"/>
    <property type="project" value="UniProtKB-UniRule"/>
</dbReference>
<organism evidence="8 9">
    <name type="scientific">Malassezia globosa (strain ATCC MYA-4612 / CBS 7966)</name>
    <name type="common">Dandruff-associated fungus</name>
    <dbReference type="NCBI Taxonomy" id="425265"/>
    <lineage>
        <taxon>Eukaryota</taxon>
        <taxon>Fungi</taxon>
        <taxon>Dikarya</taxon>
        <taxon>Basidiomycota</taxon>
        <taxon>Ustilaginomycotina</taxon>
        <taxon>Malasseziomycetes</taxon>
        <taxon>Malasseziales</taxon>
        <taxon>Malasseziaceae</taxon>
        <taxon>Malassezia</taxon>
    </lineage>
</organism>
<feature type="domain" description="MMS19 N-terminal" evidence="7">
    <location>
        <begin position="35"/>
        <end position="101"/>
    </location>
</feature>
<evidence type="ECO:0000313" key="8">
    <source>
        <dbReference type="EMBL" id="EDP42642.1"/>
    </source>
</evidence>
<dbReference type="InterPro" id="IPR039920">
    <property type="entry name" value="MMS19"/>
</dbReference>
<evidence type="ECO:0000256" key="5">
    <source>
        <dbReference type="RuleBase" id="RU367072"/>
    </source>
</evidence>
<dbReference type="EMBL" id="AAYY01000010">
    <property type="protein sequence ID" value="EDP42642.1"/>
    <property type="molecule type" value="Genomic_DNA"/>
</dbReference>
<dbReference type="InterPro" id="IPR029240">
    <property type="entry name" value="MMS19_N"/>
</dbReference>
<evidence type="ECO:0000313" key="9">
    <source>
        <dbReference type="Proteomes" id="UP000008837"/>
    </source>
</evidence>
<evidence type="ECO:0000256" key="4">
    <source>
        <dbReference type="ARBA" id="ARBA00023242"/>
    </source>
</evidence>
<protein>
    <recommendedName>
        <fullName evidence="5">MMS19 nucleotide excision repair protein</fullName>
    </recommendedName>
</protein>
<evidence type="ECO:0000256" key="1">
    <source>
        <dbReference type="ARBA" id="ARBA00004123"/>
    </source>
</evidence>
<keyword evidence="5" id="KW-0234">DNA repair</keyword>
<comment type="subcellular location">
    <subcellularLocation>
        <location evidence="1 5">Nucleus</location>
    </subcellularLocation>
</comment>
<keyword evidence="3" id="KW-0677">Repeat</keyword>
<proteinExistence type="inferred from homology"/>
<dbReference type="PANTHER" id="PTHR12891">
    <property type="entry name" value="DNA REPAIR/TRANSCRIPTION PROTEIN MET18/MMS19"/>
    <property type="match status" value="1"/>
</dbReference>
<evidence type="ECO:0000256" key="2">
    <source>
        <dbReference type="ARBA" id="ARBA00009340"/>
    </source>
</evidence>
<name>A8Q619_MALGO</name>
<dbReference type="InterPro" id="IPR024687">
    <property type="entry name" value="MMS19_C"/>
</dbReference>
<evidence type="ECO:0000256" key="3">
    <source>
        <dbReference type="ARBA" id="ARBA00022737"/>
    </source>
</evidence>
<keyword evidence="5" id="KW-0227">DNA damage</keyword>